<dbReference type="Pfam" id="PF00172">
    <property type="entry name" value="Zn_clus"/>
    <property type="match status" value="1"/>
</dbReference>
<dbReference type="InterPro" id="IPR001138">
    <property type="entry name" value="Zn2Cys6_DnaBD"/>
</dbReference>
<dbReference type="CDD" id="cd12148">
    <property type="entry name" value="fungal_TF_MHR"/>
    <property type="match status" value="1"/>
</dbReference>
<gene>
    <name evidence="6" type="ORF">VFPPC_05915</name>
</gene>
<dbReference type="PANTHER" id="PTHR31001">
    <property type="entry name" value="UNCHARACTERIZED TRANSCRIPTIONAL REGULATORY PROTEIN"/>
    <property type="match status" value="1"/>
</dbReference>
<proteinExistence type="predicted"/>
<protein>
    <submittedName>
        <fullName evidence="6">C6 transcription factor</fullName>
    </submittedName>
</protein>
<dbReference type="SUPFAM" id="SSF57701">
    <property type="entry name" value="Zn2/Cys6 DNA-binding domain"/>
    <property type="match status" value="1"/>
</dbReference>
<dbReference type="Proteomes" id="UP000078397">
    <property type="component" value="Unassembled WGS sequence"/>
</dbReference>
<dbReference type="InterPro" id="IPR007219">
    <property type="entry name" value="XnlR_reg_dom"/>
</dbReference>
<reference evidence="6 7" key="1">
    <citation type="journal article" date="2016" name="PLoS Pathog.">
        <title>Biosynthesis of antibiotic leucinostatins in bio-control fungus Purpureocillium lilacinum and their inhibition on phytophthora revealed by genome mining.</title>
        <authorList>
            <person name="Wang G."/>
            <person name="Liu Z."/>
            <person name="Lin R."/>
            <person name="Li E."/>
            <person name="Mao Z."/>
            <person name="Ling J."/>
            <person name="Yang Y."/>
            <person name="Yin W.B."/>
            <person name="Xie B."/>
        </authorList>
    </citation>
    <scope>NUCLEOTIDE SEQUENCE [LARGE SCALE GENOMIC DNA]</scope>
    <source>
        <strain evidence="6">170</strain>
    </source>
</reference>
<keyword evidence="7" id="KW-1185">Reference proteome</keyword>
<keyword evidence="2" id="KW-0479">Metal-binding</keyword>
<evidence type="ECO:0000256" key="2">
    <source>
        <dbReference type="ARBA" id="ARBA00022723"/>
    </source>
</evidence>
<evidence type="ECO:0000313" key="6">
    <source>
        <dbReference type="EMBL" id="OAQ64668.1"/>
    </source>
</evidence>
<dbReference type="GO" id="GO:0005634">
    <property type="term" value="C:nucleus"/>
    <property type="evidence" value="ECO:0007669"/>
    <property type="project" value="UniProtKB-SubCell"/>
</dbReference>
<feature type="region of interest" description="Disordered" evidence="4">
    <location>
        <begin position="81"/>
        <end position="123"/>
    </location>
</feature>
<comment type="caution">
    <text evidence="6">The sequence shown here is derived from an EMBL/GenBank/DDBJ whole genome shotgun (WGS) entry which is preliminary data.</text>
</comment>
<dbReference type="OrthoDB" id="2269373at2759"/>
<sequence>MSTAIPAPQTPRPQRILACLLCQQRKVKCSRSFPCTNCIKQHVQCVPATAPRRRRRRFPERELLERLRKYEDLMRQNGVKFAPLHPETGVEKESSDSEEEDGGSNTGKLENSKNKPQPPDFLSSQFRENVLTTSWDRSMDNEDNILFGSRQTFVHLSSLHPPPAHIFKLWQVYLDNVSPLLKVTHTPSLQSRITQVAGTLFGVDAALEALMFSIYCISVTSLEPEDCPAMFGSPREDLLMRFRFGCQQALMNTAFLQTEDLDTLTALYLYLLSTYAIVHARSLDSMLGIAIRIAQRLRIHDETQNSKCTVFEAEMRRRLWWALVLLDSRVSSVANSVSSTLVPTWDCKIPTNIGDAELRPDMAEVPLVQDYPSDAIFAVVRCEIGEYIRHSPLHIDLTNTRLSVLAKHSPVNDNVAELEKVVEKRLGSCREENPIQFMTIWANRAQLAKLHLVEHSARPASSPDEQFSADAMNQALRLLQCDTTLMKAPSTKGYHWFLRQHLPFVAYIHIMQHLQARSNGANGGPRIEEAWKALNDNFVARFSSANACSGTHFKAFTNLVLGAWETMEAKYRDGEKTTPELVLTVRQKLADAALTSLENSLVPPLDGGPNGDEFDLDDVCGGGLGDLATVLDFANLDQAGFEGDISNITSMEWK</sequence>
<dbReference type="InterPro" id="IPR036864">
    <property type="entry name" value="Zn2-C6_fun-type_DNA-bd_sf"/>
</dbReference>
<dbReference type="SMART" id="SM00906">
    <property type="entry name" value="Fungal_trans"/>
    <property type="match status" value="1"/>
</dbReference>
<evidence type="ECO:0000256" key="3">
    <source>
        <dbReference type="ARBA" id="ARBA00023242"/>
    </source>
</evidence>
<dbReference type="STRING" id="1380566.A0A179FH55"/>
<dbReference type="RefSeq" id="XP_018141982.1">
    <property type="nucleotide sequence ID" value="XM_018285031.1"/>
</dbReference>
<dbReference type="GO" id="GO:0003677">
    <property type="term" value="F:DNA binding"/>
    <property type="evidence" value="ECO:0007669"/>
    <property type="project" value="InterPro"/>
</dbReference>
<dbReference type="Pfam" id="PF04082">
    <property type="entry name" value="Fungal_trans"/>
    <property type="match status" value="1"/>
</dbReference>
<evidence type="ECO:0000256" key="4">
    <source>
        <dbReference type="SAM" id="MobiDB-lite"/>
    </source>
</evidence>
<dbReference type="KEGG" id="pchm:VFPPC_05915"/>
<dbReference type="GO" id="GO:0008270">
    <property type="term" value="F:zinc ion binding"/>
    <property type="evidence" value="ECO:0007669"/>
    <property type="project" value="InterPro"/>
</dbReference>
<dbReference type="Gene3D" id="4.10.240.10">
    <property type="entry name" value="Zn(2)-C6 fungal-type DNA-binding domain"/>
    <property type="match status" value="1"/>
</dbReference>
<dbReference type="GeneID" id="28849025"/>
<evidence type="ECO:0000256" key="1">
    <source>
        <dbReference type="ARBA" id="ARBA00004123"/>
    </source>
</evidence>
<comment type="subcellular location">
    <subcellularLocation>
        <location evidence="1">Nucleus</location>
    </subcellularLocation>
</comment>
<keyword evidence="3" id="KW-0539">Nucleus</keyword>
<dbReference type="PANTHER" id="PTHR31001:SF45">
    <property type="entry name" value="ZN(II)2CYS6 TRANSCRIPTION FACTOR (EUROFUNG)"/>
    <property type="match status" value="1"/>
</dbReference>
<dbReference type="GO" id="GO:0000981">
    <property type="term" value="F:DNA-binding transcription factor activity, RNA polymerase II-specific"/>
    <property type="evidence" value="ECO:0007669"/>
    <property type="project" value="InterPro"/>
</dbReference>
<dbReference type="EMBL" id="LSBJ02000005">
    <property type="protein sequence ID" value="OAQ64668.1"/>
    <property type="molecule type" value="Genomic_DNA"/>
</dbReference>
<dbReference type="CDD" id="cd00067">
    <property type="entry name" value="GAL4"/>
    <property type="match status" value="1"/>
</dbReference>
<feature type="domain" description="Zn(2)-C6 fungal-type" evidence="5">
    <location>
        <begin position="18"/>
        <end position="46"/>
    </location>
</feature>
<dbReference type="AlphaFoldDB" id="A0A179FH55"/>
<dbReference type="InterPro" id="IPR050613">
    <property type="entry name" value="Sec_Metabolite_Reg"/>
</dbReference>
<dbReference type="SMART" id="SM00066">
    <property type="entry name" value="GAL4"/>
    <property type="match status" value="1"/>
</dbReference>
<evidence type="ECO:0000259" key="5">
    <source>
        <dbReference type="PROSITE" id="PS50048"/>
    </source>
</evidence>
<evidence type="ECO:0000313" key="7">
    <source>
        <dbReference type="Proteomes" id="UP000078397"/>
    </source>
</evidence>
<dbReference type="PROSITE" id="PS50048">
    <property type="entry name" value="ZN2_CY6_FUNGAL_2"/>
    <property type="match status" value="1"/>
</dbReference>
<name>A0A179FH55_METCM</name>
<organism evidence="6 7">
    <name type="scientific">Pochonia chlamydosporia 170</name>
    <dbReference type="NCBI Taxonomy" id="1380566"/>
    <lineage>
        <taxon>Eukaryota</taxon>
        <taxon>Fungi</taxon>
        <taxon>Dikarya</taxon>
        <taxon>Ascomycota</taxon>
        <taxon>Pezizomycotina</taxon>
        <taxon>Sordariomycetes</taxon>
        <taxon>Hypocreomycetidae</taxon>
        <taxon>Hypocreales</taxon>
        <taxon>Clavicipitaceae</taxon>
        <taxon>Pochonia</taxon>
    </lineage>
</organism>
<dbReference type="GO" id="GO:0006351">
    <property type="term" value="P:DNA-templated transcription"/>
    <property type="evidence" value="ECO:0007669"/>
    <property type="project" value="InterPro"/>
</dbReference>
<accession>A0A179FH55</accession>